<dbReference type="Pfam" id="PF13738">
    <property type="entry name" value="Pyr_redox_3"/>
    <property type="match status" value="1"/>
</dbReference>
<dbReference type="AlphaFoldDB" id="A0A2N3V9J8"/>
<evidence type="ECO:0000256" key="1">
    <source>
        <dbReference type="SAM" id="Phobius"/>
    </source>
</evidence>
<reference evidence="2 3" key="1">
    <citation type="submission" date="2017-12" db="EMBL/GenBank/DDBJ databases">
        <title>Sequencing the genomes of 1000 Actinobacteria strains.</title>
        <authorList>
            <person name="Klenk H.-P."/>
        </authorList>
    </citation>
    <scope>NUCLEOTIDE SEQUENCE [LARGE SCALE GENOMIC DNA]</scope>
    <source>
        <strain evidence="2 3">DSM 44489</strain>
    </source>
</reference>
<dbReference type="SUPFAM" id="SSF51905">
    <property type="entry name" value="FAD/NAD(P)-binding domain"/>
    <property type="match status" value="2"/>
</dbReference>
<dbReference type="RefSeq" id="WP_281258067.1">
    <property type="nucleotide sequence ID" value="NZ_PJMW01000002.1"/>
</dbReference>
<keyword evidence="3" id="KW-1185">Reference proteome</keyword>
<name>A0A2N3V9J8_9NOCA</name>
<keyword evidence="1" id="KW-0472">Membrane</keyword>
<dbReference type="InterPro" id="IPR036188">
    <property type="entry name" value="FAD/NAD-bd_sf"/>
</dbReference>
<evidence type="ECO:0000313" key="2">
    <source>
        <dbReference type="EMBL" id="PKV78266.1"/>
    </source>
</evidence>
<sequence>MTNREIPTVIIIGAGFGGISTVLELQRRGLLRILLLERAAGPGGVWQANQYPGARCDNPSALYSLARHRFSWSGRYGDRAEIQRYLAEVVGNAGLEHCIRYGQTVTSARFRAETADWAVQTATGEQFHADYLISAVGQLAEPCQPNIVGYERFRGVQFHSARWPDSLDVSGLRVGVIGTGASAAQVVPWLQRNAATLTVLQRNAAWVLPKSDVRYSTRRAALAAWPPIRAAERTVVYALCELLILAVTSAPTGSRWVTRMAHDHLRRSISDTALRESLSPDYPLGGKRCVFSDEFYPALAAPNCTVVTDRISTITESGIMTEAGDQLDLDMIVYCTGFTATDFLSTIDVSGRDGKSLAEQWAPSAKTYLGMATSDFPNLFFVAGPNTNLTFGSVVSMLECQARYIASLLSWASRNRVGLIEVRPEAETAFDGWLRDRFAGSVWARVASPYKDEHGTVSSLWPRTMTRYRWMTRRPRLTHFRMSRLPS</sequence>
<dbReference type="PANTHER" id="PTHR42877:SF4">
    <property type="entry name" value="FAD_NAD(P)-BINDING DOMAIN-CONTAINING PROTEIN-RELATED"/>
    <property type="match status" value="1"/>
</dbReference>
<dbReference type="Gene3D" id="3.50.50.60">
    <property type="entry name" value="FAD/NAD(P)-binding domain"/>
    <property type="match status" value="2"/>
</dbReference>
<dbReference type="Proteomes" id="UP000233766">
    <property type="component" value="Unassembled WGS sequence"/>
</dbReference>
<keyword evidence="1" id="KW-1133">Transmembrane helix</keyword>
<accession>A0A2N3V9J8</accession>
<gene>
    <name evidence="2" type="ORF">ATK86_2629</name>
</gene>
<feature type="transmembrane region" description="Helical" evidence="1">
    <location>
        <begin position="6"/>
        <end position="25"/>
    </location>
</feature>
<protein>
    <submittedName>
        <fullName evidence="2">Cation diffusion facilitator CzcD-associated flavoprotein CzcO</fullName>
    </submittedName>
</protein>
<evidence type="ECO:0000313" key="3">
    <source>
        <dbReference type="Proteomes" id="UP000233766"/>
    </source>
</evidence>
<organism evidence="2 3">
    <name type="scientific">Nocardia fluminea</name>
    <dbReference type="NCBI Taxonomy" id="134984"/>
    <lineage>
        <taxon>Bacteria</taxon>
        <taxon>Bacillati</taxon>
        <taxon>Actinomycetota</taxon>
        <taxon>Actinomycetes</taxon>
        <taxon>Mycobacteriales</taxon>
        <taxon>Nocardiaceae</taxon>
        <taxon>Nocardia</taxon>
    </lineage>
</organism>
<comment type="caution">
    <text evidence="2">The sequence shown here is derived from an EMBL/GenBank/DDBJ whole genome shotgun (WGS) entry which is preliminary data.</text>
</comment>
<dbReference type="EMBL" id="PJMW01000002">
    <property type="protein sequence ID" value="PKV78266.1"/>
    <property type="molecule type" value="Genomic_DNA"/>
</dbReference>
<keyword evidence="1" id="KW-0812">Transmembrane</keyword>
<proteinExistence type="predicted"/>
<dbReference type="InterPro" id="IPR051209">
    <property type="entry name" value="FAD-bind_Monooxygenase_sf"/>
</dbReference>
<dbReference type="PANTHER" id="PTHR42877">
    <property type="entry name" value="L-ORNITHINE N(5)-MONOOXYGENASE-RELATED"/>
    <property type="match status" value="1"/>
</dbReference>